<evidence type="ECO:0000313" key="1">
    <source>
        <dbReference type="EMBL" id="MBW97483.1"/>
    </source>
</evidence>
<organism evidence="1">
    <name type="scientific">Rhizophora mucronata</name>
    <name type="common">Asiatic mangrove</name>
    <dbReference type="NCBI Taxonomy" id="61149"/>
    <lineage>
        <taxon>Eukaryota</taxon>
        <taxon>Viridiplantae</taxon>
        <taxon>Streptophyta</taxon>
        <taxon>Embryophyta</taxon>
        <taxon>Tracheophyta</taxon>
        <taxon>Spermatophyta</taxon>
        <taxon>Magnoliopsida</taxon>
        <taxon>eudicotyledons</taxon>
        <taxon>Gunneridae</taxon>
        <taxon>Pentapetalae</taxon>
        <taxon>rosids</taxon>
        <taxon>fabids</taxon>
        <taxon>Malpighiales</taxon>
        <taxon>Rhizophoraceae</taxon>
        <taxon>Rhizophora</taxon>
    </lineage>
</organism>
<name>A0A2P2JVM0_RHIMU</name>
<dbReference type="AlphaFoldDB" id="A0A2P2JVM0"/>
<proteinExistence type="predicted"/>
<protein>
    <submittedName>
        <fullName evidence="1">Uncharacterized protein</fullName>
    </submittedName>
</protein>
<reference evidence="1" key="1">
    <citation type="submission" date="2018-02" db="EMBL/GenBank/DDBJ databases">
        <title>Rhizophora mucronata_Transcriptome.</title>
        <authorList>
            <person name="Meera S.P."/>
            <person name="Sreeshan A."/>
            <person name="Augustine A."/>
        </authorList>
    </citation>
    <scope>NUCLEOTIDE SEQUENCE</scope>
    <source>
        <tissue evidence="1">Leaf</tissue>
    </source>
</reference>
<sequence>MPAGISGYAAEEGSQFRGLRLQQRRIRES</sequence>
<dbReference type="EMBL" id="GGEC01017000">
    <property type="protein sequence ID" value="MBW97483.1"/>
    <property type="molecule type" value="Transcribed_RNA"/>
</dbReference>
<accession>A0A2P2JVM0</accession>